<dbReference type="RefSeq" id="WP_062082237.1">
    <property type="nucleotide sequence ID" value="NZ_FCOK02000003.1"/>
</dbReference>
<dbReference type="InterPro" id="IPR058085">
    <property type="entry name" value="PP_RS20740-like"/>
</dbReference>
<evidence type="ECO:0000313" key="1">
    <source>
        <dbReference type="EMBL" id="SAL15572.1"/>
    </source>
</evidence>
<dbReference type="EMBL" id="FCOK02000003">
    <property type="protein sequence ID" value="SAL15572.1"/>
    <property type="molecule type" value="Genomic_DNA"/>
</dbReference>
<organism evidence="1 2">
    <name type="scientific">Caballeronia udeis</name>
    <dbReference type="NCBI Taxonomy" id="1232866"/>
    <lineage>
        <taxon>Bacteria</taxon>
        <taxon>Pseudomonadati</taxon>
        <taxon>Pseudomonadota</taxon>
        <taxon>Betaproteobacteria</taxon>
        <taxon>Burkholderiales</taxon>
        <taxon>Burkholderiaceae</taxon>
        <taxon>Caballeronia</taxon>
    </lineage>
</organism>
<dbReference type="AlphaFoldDB" id="A0A158F6S5"/>
<evidence type="ECO:0000313" key="2">
    <source>
        <dbReference type="Proteomes" id="UP000054683"/>
    </source>
</evidence>
<sequence>MTDSRATPDVDEDVQEEDILAIYGKPDNGTADLAHLADRRREFQPWHHPVKQIVRSRQWAALTKKLIESRPQGATSVLRYFTLPGADLLDVRVLSEVCEPLGVQIEYFGFNSGGAGSEQVAGVGNAAATANGGSWVTAESALLQAGRITPHAVIHVDRLEDIAITDSHAAMQLSQRATFDVINIDACDHLAYCPKGRTHNTFNALEALLKHQMGARFPWLLFITTRAEPSLLGQPGIVFQDAITQNLRVPQSNFGASLAKCLEADEGRLATELASVWGTLDTRFLKLYSIGLGKYLLQFFHAQPNLPANVELASVYAYRVHGEHPDMLALAFRVTPDTPRVFAPNVGGAAIVPTLEAARAVYVAAQAMKLQDLDHVLDTEPGVRSVAVDGTKALLQSANYDIDEWSRWLASHDQRPLVVA</sequence>
<dbReference type="Proteomes" id="UP000054683">
    <property type="component" value="Unassembled WGS sequence"/>
</dbReference>
<dbReference type="OrthoDB" id="5137090at2"/>
<accession>A0A158F6S5</accession>
<dbReference type="NCBIfam" id="NF047698">
    <property type="entry name" value="PP_RS20740_fam"/>
    <property type="match status" value="1"/>
</dbReference>
<gene>
    <name evidence="1" type="ORF">AWB69_00742</name>
</gene>
<protein>
    <submittedName>
        <fullName evidence="1">Uncharacterized protein</fullName>
    </submittedName>
</protein>
<name>A0A158F6S5_9BURK</name>
<proteinExistence type="predicted"/>
<reference evidence="1 2" key="1">
    <citation type="submission" date="2016-01" db="EMBL/GenBank/DDBJ databases">
        <authorList>
            <person name="Oliw E.H."/>
        </authorList>
    </citation>
    <scope>NUCLEOTIDE SEQUENCE [LARGE SCALE GENOMIC DNA]</scope>
    <source>
        <strain evidence="1">LMG 27134</strain>
    </source>
</reference>